<keyword evidence="2" id="KW-1185">Reference proteome</keyword>
<dbReference type="EMBL" id="CP007174">
    <property type="protein sequence ID" value="AIF84050.1"/>
    <property type="molecule type" value="Genomic_DNA"/>
</dbReference>
<proteinExistence type="predicted"/>
<dbReference type="HOGENOM" id="CLU_1943958_0_0_2"/>
<sequence>MRIAFVVAIAGGIIVAAVVAMYASQLPTQDYSLSVDALKDEQSIFTNARVVLSNTGRMPLTNVMVNYGGNSTEFVGTMAPGHKTTVSPPEGTQLTFVTVTADHDIKIVQAYRAPIKLPGMIGS</sequence>
<name>A0A075MSF3_9ARCH</name>
<dbReference type="KEGG" id="nev:NTE_01992"/>
<dbReference type="GeneID" id="41597739"/>
<reference evidence="1 2" key="1">
    <citation type="journal article" date="2014" name="PLoS ONE">
        <title>Genome Sequence of Candidatus Nitrososphaera evergladensis from Group I.1b Enriched from Everglades Soil Reveals Novel Genomic Features of the Ammonia-Oxidizing Archaea.</title>
        <authorList>
            <person name="Zhalnina K.V."/>
            <person name="Dias R."/>
            <person name="Leonard M.T."/>
            <person name="Dorr de Quadros P."/>
            <person name="Camargo F.A."/>
            <person name="Drew J.C."/>
            <person name="Farmerie W.G."/>
            <person name="Daroub S.H."/>
            <person name="Triplett E.W."/>
        </authorList>
    </citation>
    <scope>NUCLEOTIDE SEQUENCE [LARGE SCALE GENOMIC DNA]</scope>
    <source>
        <strain evidence="1 2">SR1</strain>
    </source>
</reference>
<dbReference type="AlphaFoldDB" id="A0A075MSF3"/>
<gene>
    <name evidence="1" type="ORF">NTE_01992</name>
</gene>
<evidence type="ECO:0000313" key="1">
    <source>
        <dbReference type="EMBL" id="AIF84050.1"/>
    </source>
</evidence>
<dbReference type="OrthoDB" id="10951at2157"/>
<dbReference type="STRING" id="1459636.NTE_01992"/>
<dbReference type="eggNOG" id="arCOG10549">
    <property type="taxonomic scope" value="Archaea"/>
</dbReference>
<protein>
    <submittedName>
        <fullName evidence="1">Uncharacterized protein</fullName>
    </submittedName>
</protein>
<dbReference type="RefSeq" id="WP_148700700.1">
    <property type="nucleotide sequence ID" value="NZ_CP007174.1"/>
</dbReference>
<organism evidence="1 2">
    <name type="scientific">Candidatus Nitrososphaera evergladensis SR1</name>
    <dbReference type="NCBI Taxonomy" id="1459636"/>
    <lineage>
        <taxon>Archaea</taxon>
        <taxon>Nitrososphaerota</taxon>
        <taxon>Nitrososphaeria</taxon>
        <taxon>Nitrososphaerales</taxon>
        <taxon>Nitrososphaeraceae</taxon>
        <taxon>Nitrososphaera</taxon>
    </lineage>
</organism>
<accession>A0A075MSF3</accession>
<evidence type="ECO:0000313" key="2">
    <source>
        <dbReference type="Proteomes" id="UP000028194"/>
    </source>
</evidence>
<dbReference type="Proteomes" id="UP000028194">
    <property type="component" value="Chromosome"/>
</dbReference>